<dbReference type="GO" id="GO:0008721">
    <property type="term" value="F:D-serine ammonia-lyase activity"/>
    <property type="evidence" value="ECO:0007669"/>
    <property type="project" value="TreeGrafter"/>
</dbReference>
<feature type="domain" description="Alanine racemase N-terminal" evidence="1">
    <location>
        <begin position="58"/>
        <end position="290"/>
    </location>
</feature>
<dbReference type="InterPro" id="IPR006311">
    <property type="entry name" value="TAT_signal"/>
</dbReference>
<dbReference type="PROSITE" id="PS51318">
    <property type="entry name" value="TAT"/>
    <property type="match status" value="1"/>
</dbReference>
<dbReference type="InterPro" id="IPR051466">
    <property type="entry name" value="D-amino_acid_metab_enzyme"/>
</dbReference>
<organism evidence="2 3">
    <name type="scientific">Chromobacterium vaccinii</name>
    <dbReference type="NCBI Taxonomy" id="1108595"/>
    <lineage>
        <taxon>Bacteria</taxon>
        <taxon>Pseudomonadati</taxon>
        <taxon>Pseudomonadota</taxon>
        <taxon>Betaproteobacteria</taxon>
        <taxon>Neisseriales</taxon>
        <taxon>Chromobacteriaceae</taxon>
        <taxon>Chromobacterium</taxon>
    </lineage>
</organism>
<protein>
    <recommendedName>
        <fullName evidence="1">Alanine racemase N-terminal domain-containing protein</fullName>
    </recommendedName>
</protein>
<accession>A0A1D9LKD2</accession>
<dbReference type="AlphaFoldDB" id="A0A1D9LKD2"/>
<dbReference type="KEGG" id="cvc:BKX93_18285"/>
<dbReference type="Proteomes" id="UP000178776">
    <property type="component" value="Chromosome"/>
</dbReference>
<dbReference type="SUPFAM" id="SSF51419">
    <property type="entry name" value="PLP-binding barrel"/>
    <property type="match status" value="1"/>
</dbReference>
<gene>
    <name evidence="2" type="ORF">BKX93_18285</name>
</gene>
<evidence type="ECO:0000313" key="3">
    <source>
        <dbReference type="Proteomes" id="UP000178776"/>
    </source>
</evidence>
<reference evidence="2 3" key="1">
    <citation type="submission" date="2016-10" db="EMBL/GenBank/DDBJ databases">
        <title>Chromobacterium muskegensis sp. nov., an insecticidal bacterium isolated from Sphagnum bogs.</title>
        <authorList>
            <person name="Sparks M.E."/>
            <person name="Blackburn M.B."/>
            <person name="Gundersen-Rindal D.E."/>
            <person name="Mitchell A."/>
            <person name="Farrar R."/>
            <person name="Kuhar D."/>
        </authorList>
    </citation>
    <scope>NUCLEOTIDE SEQUENCE [LARGE SCALE GENOMIC DNA]</scope>
    <source>
        <strain evidence="2 3">21-1</strain>
    </source>
</reference>
<dbReference type="GeneID" id="68843154"/>
<proteinExistence type="predicted"/>
<evidence type="ECO:0000313" key="2">
    <source>
        <dbReference type="EMBL" id="AOZ51748.1"/>
    </source>
</evidence>
<dbReference type="EMBL" id="CP017707">
    <property type="protein sequence ID" value="AOZ51748.1"/>
    <property type="molecule type" value="Genomic_DNA"/>
</dbReference>
<dbReference type="GO" id="GO:0036088">
    <property type="term" value="P:D-serine catabolic process"/>
    <property type="evidence" value="ECO:0007669"/>
    <property type="project" value="TreeGrafter"/>
</dbReference>
<dbReference type="PANTHER" id="PTHR28004:SF2">
    <property type="entry name" value="D-SERINE DEHYDRATASE"/>
    <property type="match status" value="1"/>
</dbReference>
<sequence>MSGPSRGRRRLLAALGAGGAAVWLARPSARGAPHDAYFRGLQAALRQAGIAEPTLVLDRERLRANIRRIAGHLAGKMALRVVVKSLPCPALLAEAAALAGTGRQMLFSLPQLEAMAKGGRDILLGKPLPAAAALAFYRQFSDMDFQPERQLQWLVDTPERLAQYRELARGQNLHLKLNFEIDVGLHRGGIADAATLRRMLDMVAVEPRLQWSGLMGYDAHVAKIPDLPGLRDKALRHARASYAAFAAIARAHPAGRISEPCFNAAGSATYRLYPGDGPENEVAVGSAMVKPSDFDLPLLDELLPACFIATPVLKALPRFELPYGVEWLGGLAGGWDANARRGYFIYGGNWQADAVSPAGLAGSGLYGHSSNQQLLVGSGLQALAVDDTVFFRPRQSEAVLQQFGDIAVYEGGRIVDRWPVLPATG</sequence>
<dbReference type="Pfam" id="PF01168">
    <property type="entry name" value="Ala_racemase_N"/>
    <property type="match status" value="1"/>
</dbReference>
<dbReference type="RefSeq" id="WP_046166340.1">
    <property type="nucleotide sequence ID" value="NZ_CP017707.1"/>
</dbReference>
<dbReference type="STRING" id="1108595.BKX93_18285"/>
<evidence type="ECO:0000259" key="1">
    <source>
        <dbReference type="Pfam" id="PF01168"/>
    </source>
</evidence>
<name>A0A1D9LKD2_9NEIS</name>
<dbReference type="PANTHER" id="PTHR28004">
    <property type="entry name" value="ZGC:162816-RELATED"/>
    <property type="match status" value="1"/>
</dbReference>
<dbReference type="Gene3D" id="3.20.20.10">
    <property type="entry name" value="Alanine racemase"/>
    <property type="match status" value="1"/>
</dbReference>
<dbReference type="InterPro" id="IPR001608">
    <property type="entry name" value="Ala_racemase_N"/>
</dbReference>
<dbReference type="InterPro" id="IPR029066">
    <property type="entry name" value="PLP-binding_barrel"/>
</dbReference>